<gene>
    <name evidence="4" type="ORF">Pcinc_027236</name>
</gene>
<comment type="cofactor">
    <cofactor evidence="1 2">
        <name>Zn(2+)</name>
        <dbReference type="ChEBI" id="CHEBI:29105"/>
    </cofactor>
    <text evidence="1 2">Binds 1 zinc ion per subunit.</text>
</comment>
<evidence type="ECO:0000259" key="3">
    <source>
        <dbReference type="PROSITE" id="PS51864"/>
    </source>
</evidence>
<dbReference type="InterPro" id="IPR006026">
    <property type="entry name" value="Peptidase_Metallo"/>
</dbReference>
<accession>A0AAE1F4Y5</accession>
<dbReference type="PANTHER" id="PTHR10127">
    <property type="entry name" value="DISCOIDIN, CUB, EGF, LAMININ , AND ZINC METALLOPROTEASE DOMAIN CONTAINING"/>
    <property type="match status" value="1"/>
</dbReference>
<keyword evidence="2" id="KW-0732">Signal</keyword>
<protein>
    <recommendedName>
        <fullName evidence="2">Metalloendopeptidase</fullName>
        <ecNumber evidence="2">3.4.24.-</ecNumber>
    </recommendedName>
</protein>
<dbReference type="Pfam" id="PF01400">
    <property type="entry name" value="Astacin"/>
    <property type="match status" value="1"/>
</dbReference>
<dbReference type="InterPro" id="IPR001506">
    <property type="entry name" value="Peptidase_M12A"/>
</dbReference>
<sequence>MARFNLAIIGLGFLMVVLVGARTGHPGWDWGRKYPVTHRGKCQEEPKLWPNGVVLYTMDPRFTRSERKMIKAAMRHIEHHTCIFFCHSHRHGLRKTLHITFGVGCSSKVGYRPLGTEMRLGVPCFVKVGTVVHELLHSLGLHHEHQRFDSHRYIKINFNCIKRGHERNFMPQSKTRVLSAGIPYDYDSILHYGRHTYSKRRRCRTIQPL</sequence>
<dbReference type="Gene3D" id="3.40.390.10">
    <property type="entry name" value="Collagenase (Catalytic Domain)"/>
    <property type="match status" value="1"/>
</dbReference>
<dbReference type="SUPFAM" id="SSF55486">
    <property type="entry name" value="Metalloproteases ('zincins'), catalytic domain"/>
    <property type="match status" value="1"/>
</dbReference>
<feature type="binding site" evidence="1">
    <location>
        <position position="143"/>
    </location>
    <ligand>
        <name>Zn(2+)</name>
        <dbReference type="ChEBI" id="CHEBI:29105"/>
        <note>catalytic</note>
    </ligand>
</feature>
<dbReference type="GO" id="GO:0004222">
    <property type="term" value="F:metalloendopeptidase activity"/>
    <property type="evidence" value="ECO:0007669"/>
    <property type="project" value="UniProtKB-UniRule"/>
</dbReference>
<dbReference type="PROSITE" id="PS51864">
    <property type="entry name" value="ASTACIN"/>
    <property type="match status" value="1"/>
</dbReference>
<feature type="binding site" evidence="1">
    <location>
        <position position="137"/>
    </location>
    <ligand>
        <name>Zn(2+)</name>
        <dbReference type="ChEBI" id="CHEBI:29105"/>
        <note>catalytic</note>
    </ligand>
</feature>
<reference evidence="4" key="1">
    <citation type="submission" date="2023-10" db="EMBL/GenBank/DDBJ databases">
        <title>Genome assemblies of two species of porcelain crab, Petrolisthes cinctipes and Petrolisthes manimaculis (Anomura: Porcellanidae).</title>
        <authorList>
            <person name="Angst P."/>
        </authorList>
    </citation>
    <scope>NUCLEOTIDE SEQUENCE</scope>
    <source>
        <strain evidence="4">PB745_01</strain>
        <tissue evidence="4">Gill</tissue>
    </source>
</reference>
<feature type="chain" id="PRO_5041767647" description="Metalloendopeptidase" evidence="2">
    <location>
        <begin position="22"/>
        <end position="209"/>
    </location>
</feature>
<dbReference type="Proteomes" id="UP001286313">
    <property type="component" value="Unassembled WGS sequence"/>
</dbReference>
<dbReference type="EC" id="3.4.24.-" evidence="2"/>
<evidence type="ECO:0000256" key="1">
    <source>
        <dbReference type="PROSITE-ProRule" id="PRU01211"/>
    </source>
</evidence>
<proteinExistence type="predicted"/>
<keyword evidence="1 2" id="KW-0479">Metal-binding</keyword>
<comment type="caution">
    <text evidence="4">The sequence shown here is derived from an EMBL/GenBank/DDBJ whole genome shotgun (WGS) entry which is preliminary data.</text>
</comment>
<dbReference type="SMART" id="SM00235">
    <property type="entry name" value="ZnMc"/>
    <property type="match status" value="1"/>
</dbReference>
<dbReference type="GO" id="GO:0006508">
    <property type="term" value="P:proteolysis"/>
    <property type="evidence" value="ECO:0007669"/>
    <property type="project" value="UniProtKB-KW"/>
</dbReference>
<comment type="caution">
    <text evidence="1">Lacks conserved residue(s) required for the propagation of feature annotation.</text>
</comment>
<organism evidence="4 5">
    <name type="scientific">Petrolisthes cinctipes</name>
    <name type="common">Flat porcelain crab</name>
    <dbReference type="NCBI Taxonomy" id="88211"/>
    <lineage>
        <taxon>Eukaryota</taxon>
        <taxon>Metazoa</taxon>
        <taxon>Ecdysozoa</taxon>
        <taxon>Arthropoda</taxon>
        <taxon>Crustacea</taxon>
        <taxon>Multicrustacea</taxon>
        <taxon>Malacostraca</taxon>
        <taxon>Eumalacostraca</taxon>
        <taxon>Eucarida</taxon>
        <taxon>Decapoda</taxon>
        <taxon>Pleocyemata</taxon>
        <taxon>Anomura</taxon>
        <taxon>Galatheoidea</taxon>
        <taxon>Porcellanidae</taxon>
        <taxon>Petrolisthes</taxon>
    </lineage>
</organism>
<dbReference type="AlphaFoldDB" id="A0AAE1F4Y5"/>
<evidence type="ECO:0000256" key="2">
    <source>
        <dbReference type="RuleBase" id="RU361183"/>
    </source>
</evidence>
<feature type="binding site" evidence="1">
    <location>
        <position position="133"/>
    </location>
    <ligand>
        <name>Zn(2+)</name>
        <dbReference type="ChEBI" id="CHEBI:29105"/>
        <note>catalytic</note>
    </ligand>
</feature>
<feature type="domain" description="Peptidase M12A" evidence="3">
    <location>
        <begin position="36"/>
        <end position="209"/>
    </location>
</feature>
<keyword evidence="1 2" id="KW-0482">Metalloprotease</keyword>
<feature type="active site" evidence="1">
    <location>
        <position position="134"/>
    </location>
</feature>
<dbReference type="InterPro" id="IPR024079">
    <property type="entry name" value="MetalloPept_cat_dom_sf"/>
</dbReference>
<keyword evidence="5" id="KW-1185">Reference proteome</keyword>
<keyword evidence="1 2" id="KW-0378">Hydrolase</keyword>
<dbReference type="GO" id="GO:0008270">
    <property type="term" value="F:zinc ion binding"/>
    <property type="evidence" value="ECO:0007669"/>
    <property type="project" value="UniProtKB-UniRule"/>
</dbReference>
<dbReference type="PRINTS" id="PR00480">
    <property type="entry name" value="ASTACIN"/>
</dbReference>
<name>A0AAE1F4Y5_PETCI</name>
<dbReference type="PANTHER" id="PTHR10127:SF850">
    <property type="entry name" value="METALLOENDOPEPTIDASE"/>
    <property type="match status" value="1"/>
</dbReference>
<evidence type="ECO:0000313" key="5">
    <source>
        <dbReference type="Proteomes" id="UP001286313"/>
    </source>
</evidence>
<feature type="signal peptide" evidence="2">
    <location>
        <begin position="1"/>
        <end position="21"/>
    </location>
</feature>
<dbReference type="EMBL" id="JAWQEG010003240">
    <property type="protein sequence ID" value="KAK3867298.1"/>
    <property type="molecule type" value="Genomic_DNA"/>
</dbReference>
<keyword evidence="1 2" id="KW-0645">Protease</keyword>
<keyword evidence="1 2" id="KW-0862">Zinc</keyword>
<evidence type="ECO:0000313" key="4">
    <source>
        <dbReference type="EMBL" id="KAK3867298.1"/>
    </source>
</evidence>